<dbReference type="Pfam" id="PF01281">
    <property type="entry name" value="Ribosomal_L9_N"/>
    <property type="match status" value="1"/>
</dbReference>
<dbReference type="AlphaFoldDB" id="A0A8H8UAG2"/>
<dbReference type="InterPro" id="IPR020070">
    <property type="entry name" value="Ribosomal_bL9_N"/>
</dbReference>
<comment type="similarity">
    <text evidence="1">Belongs to the bacterial ribosomal protein bL9 family.</text>
</comment>
<dbReference type="GO" id="GO:0006412">
    <property type="term" value="P:translation"/>
    <property type="evidence" value="ECO:0007669"/>
    <property type="project" value="InterPro"/>
</dbReference>
<dbReference type="InterPro" id="IPR036935">
    <property type="entry name" value="Ribosomal_bL9_N_sf"/>
</dbReference>
<evidence type="ECO:0000259" key="5">
    <source>
        <dbReference type="Pfam" id="PF01281"/>
    </source>
</evidence>
<keyword evidence="7" id="KW-1185">Reference proteome</keyword>
<evidence type="ECO:0000256" key="1">
    <source>
        <dbReference type="ARBA" id="ARBA00010605"/>
    </source>
</evidence>
<name>A0A8H8UAG2_9HELO</name>
<proteinExistence type="inferred from homology"/>
<evidence type="ECO:0000256" key="3">
    <source>
        <dbReference type="ARBA" id="ARBA00023274"/>
    </source>
</evidence>
<reference evidence="6 7" key="1">
    <citation type="submission" date="2018-05" db="EMBL/GenBank/DDBJ databases">
        <title>Genome sequencing and assembly of the regulated plant pathogen Lachnellula willkommii and related sister species for the development of diagnostic species identification markers.</title>
        <authorList>
            <person name="Giroux E."/>
            <person name="Bilodeau G."/>
        </authorList>
    </citation>
    <scope>NUCLEOTIDE SEQUENCE [LARGE SCALE GENOMIC DNA]</scope>
    <source>
        <strain evidence="6 7">CBS 197.66</strain>
    </source>
</reference>
<feature type="domain" description="Ribosomal protein L9" evidence="5">
    <location>
        <begin position="51"/>
        <end position="94"/>
    </location>
</feature>
<evidence type="ECO:0000256" key="4">
    <source>
        <dbReference type="SAM" id="Coils"/>
    </source>
</evidence>
<keyword evidence="3" id="KW-0687">Ribonucleoprotein</keyword>
<dbReference type="SUPFAM" id="SSF55658">
    <property type="entry name" value="L9 N-domain-like"/>
    <property type="match status" value="1"/>
</dbReference>
<dbReference type="InterPro" id="IPR000244">
    <property type="entry name" value="Ribosomal_bL9"/>
</dbReference>
<dbReference type="EMBL" id="QGMJ01000370">
    <property type="protein sequence ID" value="TVY37148.1"/>
    <property type="molecule type" value="Genomic_DNA"/>
</dbReference>
<evidence type="ECO:0000313" key="6">
    <source>
        <dbReference type="EMBL" id="TVY37148.1"/>
    </source>
</evidence>
<evidence type="ECO:0000256" key="2">
    <source>
        <dbReference type="ARBA" id="ARBA00022980"/>
    </source>
</evidence>
<keyword evidence="2" id="KW-0689">Ribosomal protein</keyword>
<dbReference type="PANTHER" id="PTHR21368">
    <property type="entry name" value="50S RIBOSOMAL PROTEIN L9"/>
    <property type="match status" value="1"/>
</dbReference>
<dbReference type="Gene3D" id="3.40.5.10">
    <property type="entry name" value="Ribosomal protein L9, N-terminal domain"/>
    <property type="match status" value="1"/>
</dbReference>
<dbReference type="GO" id="GO:0005840">
    <property type="term" value="C:ribosome"/>
    <property type="evidence" value="ECO:0007669"/>
    <property type="project" value="UniProtKB-KW"/>
</dbReference>
<accession>A0A8H8UAG2</accession>
<dbReference type="Proteomes" id="UP000462212">
    <property type="component" value="Unassembled WGS sequence"/>
</dbReference>
<evidence type="ECO:0000313" key="7">
    <source>
        <dbReference type="Proteomes" id="UP000462212"/>
    </source>
</evidence>
<dbReference type="GO" id="GO:0003735">
    <property type="term" value="F:structural constituent of ribosome"/>
    <property type="evidence" value="ECO:0007669"/>
    <property type="project" value="InterPro"/>
</dbReference>
<feature type="coiled-coil region" evidence="4">
    <location>
        <begin position="113"/>
        <end position="140"/>
    </location>
</feature>
<dbReference type="OrthoDB" id="5555409at2759"/>
<sequence length="290" mass="31285">MASPLLSRSPQCVSCICRSAGSFGERRLFPAGQQIRGKKKTARTANKVNALLRENIDGYGKQGTVISVTAGMMRNQWFPQRLAEYATAAKLQELGLKEEDVIQLDNISKSKILADEREVKKAAKAEAKALTKANTEAKGTIQEPVWEPVKPVELELLSPQEATLIIANLLPATLEFYRQPIAVAQSAKKLSPSLQSKASISAAAKESHGPKGKSSIYGSVSTADIAASLKAILAEHEDGARVVLGPEEISFVETEEEGDRVKHLGAFEIDIWLKGAPDAVRRTIKVSAQG</sequence>
<gene>
    <name evidence="6" type="ORF">LSUB1_G005206</name>
</gene>
<dbReference type="GO" id="GO:1990904">
    <property type="term" value="C:ribonucleoprotein complex"/>
    <property type="evidence" value="ECO:0007669"/>
    <property type="project" value="UniProtKB-KW"/>
</dbReference>
<keyword evidence="4" id="KW-0175">Coiled coil</keyword>
<dbReference type="InterPro" id="IPR009027">
    <property type="entry name" value="Ribosomal_bL9/RNase_H1_N"/>
</dbReference>
<protein>
    <recommendedName>
        <fullName evidence="5">Ribosomal protein L9 domain-containing protein</fullName>
    </recommendedName>
</protein>
<organism evidence="6 7">
    <name type="scientific">Lachnellula subtilissima</name>
    <dbReference type="NCBI Taxonomy" id="602034"/>
    <lineage>
        <taxon>Eukaryota</taxon>
        <taxon>Fungi</taxon>
        <taxon>Dikarya</taxon>
        <taxon>Ascomycota</taxon>
        <taxon>Pezizomycotina</taxon>
        <taxon>Leotiomycetes</taxon>
        <taxon>Helotiales</taxon>
        <taxon>Lachnaceae</taxon>
        <taxon>Lachnellula</taxon>
    </lineage>
</organism>
<comment type="caution">
    <text evidence="6">The sequence shown here is derived from an EMBL/GenBank/DDBJ whole genome shotgun (WGS) entry which is preliminary data.</text>
</comment>